<name>A0A5M6CPG8_9BACT</name>
<evidence type="ECO:0000256" key="1">
    <source>
        <dbReference type="ARBA" id="ARBA00022679"/>
    </source>
</evidence>
<keyword evidence="1 4" id="KW-0808">Transferase</keyword>
<dbReference type="AlphaFoldDB" id="A0A5M6CPG8"/>
<dbReference type="Proteomes" id="UP000323632">
    <property type="component" value="Unassembled WGS sequence"/>
</dbReference>
<dbReference type="GO" id="GO:0016779">
    <property type="term" value="F:nucleotidyltransferase activity"/>
    <property type="evidence" value="ECO:0007669"/>
    <property type="project" value="UniProtKB-KW"/>
</dbReference>
<dbReference type="EMBL" id="VWSH01000001">
    <property type="protein sequence ID" value="KAA5537158.1"/>
    <property type="molecule type" value="Genomic_DNA"/>
</dbReference>
<dbReference type="InterPro" id="IPR005835">
    <property type="entry name" value="NTP_transferase_dom"/>
</dbReference>
<dbReference type="CDD" id="cd06422">
    <property type="entry name" value="NTP_transferase_like_1"/>
    <property type="match status" value="1"/>
</dbReference>
<dbReference type="InterPro" id="IPR050065">
    <property type="entry name" value="GlmU-like"/>
</dbReference>
<dbReference type="PANTHER" id="PTHR43584">
    <property type="entry name" value="NUCLEOTIDYL TRANSFERASE"/>
    <property type="match status" value="1"/>
</dbReference>
<evidence type="ECO:0000313" key="4">
    <source>
        <dbReference type="EMBL" id="KAA5537158.1"/>
    </source>
</evidence>
<evidence type="ECO:0000256" key="2">
    <source>
        <dbReference type="ARBA" id="ARBA00022695"/>
    </source>
</evidence>
<evidence type="ECO:0000259" key="3">
    <source>
        <dbReference type="Pfam" id="PF00483"/>
    </source>
</evidence>
<comment type="caution">
    <text evidence="4">The sequence shown here is derived from an EMBL/GenBank/DDBJ whole genome shotgun (WGS) entry which is preliminary data.</text>
</comment>
<evidence type="ECO:0000313" key="5">
    <source>
        <dbReference type="Proteomes" id="UP000323632"/>
    </source>
</evidence>
<keyword evidence="2" id="KW-0548">Nucleotidyltransferase</keyword>
<reference evidence="4 5" key="1">
    <citation type="submission" date="2019-09" db="EMBL/GenBank/DDBJ databases">
        <title>Genome sequence and assembly of Taibaiella sp.</title>
        <authorList>
            <person name="Chhetri G."/>
        </authorList>
    </citation>
    <scope>NUCLEOTIDE SEQUENCE [LARGE SCALE GENOMIC DNA]</scope>
    <source>
        <strain evidence="4 5">KVB11</strain>
    </source>
</reference>
<dbReference type="InterPro" id="IPR029044">
    <property type="entry name" value="Nucleotide-diphossugar_trans"/>
</dbReference>
<dbReference type="RefSeq" id="WP_150031734.1">
    <property type="nucleotide sequence ID" value="NZ_VWSH01000001.1"/>
</dbReference>
<feature type="domain" description="Nucleotidyl transferase" evidence="3">
    <location>
        <begin position="2"/>
        <end position="235"/>
    </location>
</feature>
<gene>
    <name evidence="4" type="ORF">F0919_05660</name>
</gene>
<dbReference type="SUPFAM" id="SSF53448">
    <property type="entry name" value="Nucleotide-diphospho-sugar transferases"/>
    <property type="match status" value="1"/>
</dbReference>
<organism evidence="4 5">
    <name type="scientific">Taibaiella lutea</name>
    <dbReference type="NCBI Taxonomy" id="2608001"/>
    <lineage>
        <taxon>Bacteria</taxon>
        <taxon>Pseudomonadati</taxon>
        <taxon>Bacteroidota</taxon>
        <taxon>Chitinophagia</taxon>
        <taxon>Chitinophagales</taxon>
        <taxon>Chitinophagaceae</taxon>
        <taxon>Taibaiella</taxon>
    </lineage>
</organism>
<dbReference type="Gene3D" id="3.90.550.10">
    <property type="entry name" value="Spore Coat Polysaccharide Biosynthesis Protein SpsA, Chain A"/>
    <property type="match status" value="1"/>
</dbReference>
<sequence>MKALLLAAGLGTRLKPFTDNHPKALAPVNGHSLLEINIRNLQRFGIYDVVVNVHHFASQIVEKLQHENGFGSRFQISDESDEVLETGGGLKKAAPFFKDEKDFLVMNVDMLTNANLREMIQQHQKNDTLVTLAVQQRSSSRYFLFDDEMQLKGWENVNTGERKPAIAEDSVKQYAFSGIQILDQDIFSKINRQGKFSLVDIYLDLCVTEKIAGLDHSGDLLLDVGKPESLIKASELFKDIF</sequence>
<accession>A0A5M6CPG8</accession>
<dbReference type="Pfam" id="PF00483">
    <property type="entry name" value="NTP_transferase"/>
    <property type="match status" value="1"/>
</dbReference>
<dbReference type="PANTHER" id="PTHR43584:SF8">
    <property type="entry name" value="N-ACETYLMURAMATE ALPHA-1-PHOSPHATE URIDYLYLTRANSFERASE"/>
    <property type="match status" value="1"/>
</dbReference>
<protein>
    <submittedName>
        <fullName evidence="4">Nucleotidyltransferase family protein</fullName>
    </submittedName>
</protein>
<proteinExistence type="predicted"/>
<keyword evidence="5" id="KW-1185">Reference proteome</keyword>